<evidence type="ECO:0000313" key="3">
    <source>
        <dbReference type="Proteomes" id="UP000789901"/>
    </source>
</evidence>
<protein>
    <submittedName>
        <fullName evidence="2">11869_t:CDS:1</fullName>
    </submittedName>
</protein>
<evidence type="ECO:0000313" key="2">
    <source>
        <dbReference type="EMBL" id="CAG8778993.1"/>
    </source>
</evidence>
<reference evidence="2 3" key="1">
    <citation type="submission" date="2021-06" db="EMBL/GenBank/DDBJ databases">
        <authorList>
            <person name="Kallberg Y."/>
            <person name="Tangrot J."/>
            <person name="Rosling A."/>
        </authorList>
    </citation>
    <scope>NUCLEOTIDE SEQUENCE [LARGE SCALE GENOMIC DNA]</scope>
    <source>
        <strain evidence="2 3">120-4 pot B 10/14</strain>
    </source>
</reference>
<comment type="caution">
    <text evidence="2">The sequence shown here is derived from an EMBL/GenBank/DDBJ whole genome shotgun (WGS) entry which is preliminary data.</text>
</comment>
<organism evidence="2 3">
    <name type="scientific">Gigaspora margarita</name>
    <dbReference type="NCBI Taxonomy" id="4874"/>
    <lineage>
        <taxon>Eukaryota</taxon>
        <taxon>Fungi</taxon>
        <taxon>Fungi incertae sedis</taxon>
        <taxon>Mucoromycota</taxon>
        <taxon>Glomeromycotina</taxon>
        <taxon>Glomeromycetes</taxon>
        <taxon>Diversisporales</taxon>
        <taxon>Gigasporaceae</taxon>
        <taxon>Gigaspora</taxon>
    </lineage>
</organism>
<gene>
    <name evidence="2" type="ORF">GMARGA_LOCUS19450</name>
</gene>
<dbReference type="Pfam" id="PF09668">
    <property type="entry name" value="Asp_protease"/>
    <property type="match status" value="1"/>
</dbReference>
<keyword evidence="3" id="KW-1185">Reference proteome</keyword>
<dbReference type="InterPro" id="IPR021109">
    <property type="entry name" value="Peptidase_aspartic_dom_sf"/>
</dbReference>
<sequence>DLLNMKINATIGQLLHYLNQCCNLAQVLKRPFIVKSNPPIEDIETNVVQLTLSERTTTACCYIHIKNNPIVAILDSGTAMSLMSKKIMNKLDLKIDEPSTTVVVTVNRTRKRALGKIKDVKLAIHDLLIPTLFQVIESAKNLLLLGMDWFVRARAQLHFAEKVMYLIYGNKTAEVLISTNSGSLVEVVEEPSKSKGAFDEFEYKEEALEEAEGFYMEEISDDDIFWNS</sequence>
<proteinExistence type="predicted"/>
<feature type="non-terminal residue" evidence="2">
    <location>
        <position position="1"/>
    </location>
</feature>
<feature type="domain" description="Aspartic peptidase DDI1-type" evidence="1">
    <location>
        <begin position="63"/>
        <end position="155"/>
    </location>
</feature>
<dbReference type="SUPFAM" id="SSF50630">
    <property type="entry name" value="Acid proteases"/>
    <property type="match status" value="1"/>
</dbReference>
<accession>A0ABN7VJS7</accession>
<dbReference type="CDD" id="cd00303">
    <property type="entry name" value="retropepsin_like"/>
    <property type="match status" value="1"/>
</dbReference>
<dbReference type="InterPro" id="IPR019103">
    <property type="entry name" value="Peptidase_aspartic_DDI1-type"/>
</dbReference>
<evidence type="ECO:0000259" key="1">
    <source>
        <dbReference type="Pfam" id="PF09668"/>
    </source>
</evidence>
<dbReference type="EMBL" id="CAJVQB010016244">
    <property type="protein sequence ID" value="CAG8778993.1"/>
    <property type="molecule type" value="Genomic_DNA"/>
</dbReference>
<name>A0ABN7VJS7_GIGMA</name>
<dbReference type="Gene3D" id="2.40.70.10">
    <property type="entry name" value="Acid Proteases"/>
    <property type="match status" value="1"/>
</dbReference>
<dbReference type="Proteomes" id="UP000789901">
    <property type="component" value="Unassembled WGS sequence"/>
</dbReference>